<dbReference type="SUPFAM" id="SSF55729">
    <property type="entry name" value="Acyl-CoA N-acyltransferases (Nat)"/>
    <property type="match status" value="1"/>
</dbReference>
<dbReference type="PANTHER" id="PTHR43792:SF8">
    <property type="entry name" value="[RIBOSOMAL PROTEIN US5]-ALANINE N-ACETYLTRANSFERASE"/>
    <property type="match status" value="1"/>
</dbReference>
<accession>A0A9D2MXA8</accession>
<comment type="similarity">
    <text evidence="3">Belongs to the acetyltransferase family. RimJ subfamily.</text>
</comment>
<dbReference type="Proteomes" id="UP000826793">
    <property type="component" value="Unassembled WGS sequence"/>
</dbReference>
<evidence type="ECO:0000313" key="6">
    <source>
        <dbReference type="Proteomes" id="UP000826793"/>
    </source>
</evidence>
<dbReference type="PROSITE" id="PS51186">
    <property type="entry name" value="GNAT"/>
    <property type="match status" value="1"/>
</dbReference>
<evidence type="ECO:0000259" key="4">
    <source>
        <dbReference type="PROSITE" id="PS51186"/>
    </source>
</evidence>
<dbReference type="InterPro" id="IPR051531">
    <property type="entry name" value="N-acetyltransferase"/>
</dbReference>
<dbReference type="GO" id="GO:0008999">
    <property type="term" value="F:protein-N-terminal-alanine acetyltransferase activity"/>
    <property type="evidence" value="ECO:0007669"/>
    <property type="project" value="TreeGrafter"/>
</dbReference>
<dbReference type="InterPro" id="IPR016181">
    <property type="entry name" value="Acyl_CoA_acyltransferase"/>
</dbReference>
<dbReference type="PANTHER" id="PTHR43792">
    <property type="entry name" value="GNAT FAMILY, PUTATIVE (AFU_ORTHOLOGUE AFUA_3G00765)-RELATED-RELATED"/>
    <property type="match status" value="1"/>
</dbReference>
<name>A0A9D2MXA8_9FIRM</name>
<evidence type="ECO:0000256" key="3">
    <source>
        <dbReference type="ARBA" id="ARBA00038502"/>
    </source>
</evidence>
<sequence>MENEIIRLLPAGPELAGPVTAYLQRSWDFLKAFEPLREEAYFTREYQQVLLEEEARAREAGTGFRFYIQPVGEPQTVIGSIGLNNVVWGAFRSAFLGYKLEEPRQGRGYMTMAVDMVVRHAFEDLGLHRIEANVMPRNKASLRVLEKNAFVNEGFSPYYLNINGVWEDHIHMVRINYALH</sequence>
<evidence type="ECO:0000256" key="2">
    <source>
        <dbReference type="ARBA" id="ARBA00023315"/>
    </source>
</evidence>
<reference evidence="5" key="2">
    <citation type="submission" date="2021-04" db="EMBL/GenBank/DDBJ databases">
        <authorList>
            <person name="Gilroy R."/>
        </authorList>
    </citation>
    <scope>NUCLEOTIDE SEQUENCE</scope>
    <source>
        <strain evidence="5">CHK185-1770</strain>
    </source>
</reference>
<keyword evidence="1" id="KW-0808">Transferase</keyword>
<gene>
    <name evidence="5" type="ORF">H9710_06900</name>
</gene>
<protein>
    <submittedName>
        <fullName evidence="5">GNAT family N-acetyltransferase</fullName>
    </submittedName>
</protein>
<comment type="caution">
    <text evidence="5">The sequence shown here is derived from an EMBL/GenBank/DDBJ whole genome shotgun (WGS) entry which is preliminary data.</text>
</comment>
<dbReference type="GO" id="GO:0005737">
    <property type="term" value="C:cytoplasm"/>
    <property type="evidence" value="ECO:0007669"/>
    <property type="project" value="TreeGrafter"/>
</dbReference>
<dbReference type="AlphaFoldDB" id="A0A9D2MXA8"/>
<keyword evidence="2" id="KW-0012">Acyltransferase</keyword>
<dbReference type="Gene3D" id="3.40.630.30">
    <property type="match status" value="1"/>
</dbReference>
<dbReference type="Pfam" id="PF13302">
    <property type="entry name" value="Acetyltransf_3"/>
    <property type="match status" value="1"/>
</dbReference>
<evidence type="ECO:0000313" key="5">
    <source>
        <dbReference type="EMBL" id="HJB98291.1"/>
    </source>
</evidence>
<reference evidence="5" key="1">
    <citation type="journal article" date="2021" name="PeerJ">
        <title>Extensive microbial diversity within the chicken gut microbiome revealed by metagenomics and culture.</title>
        <authorList>
            <person name="Gilroy R."/>
            <person name="Ravi A."/>
            <person name="Getino M."/>
            <person name="Pursley I."/>
            <person name="Horton D.L."/>
            <person name="Alikhan N.F."/>
            <person name="Baker D."/>
            <person name="Gharbi K."/>
            <person name="Hall N."/>
            <person name="Watson M."/>
            <person name="Adriaenssens E.M."/>
            <person name="Foster-Nyarko E."/>
            <person name="Jarju S."/>
            <person name="Secka A."/>
            <person name="Antonio M."/>
            <person name="Oren A."/>
            <person name="Chaudhuri R.R."/>
            <person name="La Ragione R."/>
            <person name="Hildebrand F."/>
            <person name="Pallen M.J."/>
        </authorList>
    </citation>
    <scope>NUCLEOTIDE SEQUENCE</scope>
    <source>
        <strain evidence="5">CHK185-1770</strain>
    </source>
</reference>
<organism evidence="5 6">
    <name type="scientific">Candidatus Acutalibacter pullicola</name>
    <dbReference type="NCBI Taxonomy" id="2838417"/>
    <lineage>
        <taxon>Bacteria</taxon>
        <taxon>Bacillati</taxon>
        <taxon>Bacillota</taxon>
        <taxon>Clostridia</taxon>
        <taxon>Eubacteriales</taxon>
        <taxon>Acutalibacteraceae</taxon>
        <taxon>Acutalibacter</taxon>
    </lineage>
</organism>
<dbReference type="EMBL" id="DWXG01000052">
    <property type="protein sequence ID" value="HJB98291.1"/>
    <property type="molecule type" value="Genomic_DNA"/>
</dbReference>
<feature type="domain" description="N-acetyltransferase" evidence="4">
    <location>
        <begin position="20"/>
        <end position="177"/>
    </location>
</feature>
<proteinExistence type="inferred from homology"/>
<evidence type="ECO:0000256" key="1">
    <source>
        <dbReference type="ARBA" id="ARBA00022679"/>
    </source>
</evidence>
<dbReference type="InterPro" id="IPR000182">
    <property type="entry name" value="GNAT_dom"/>
</dbReference>